<evidence type="ECO:0000259" key="15">
    <source>
        <dbReference type="PROSITE" id="PS50002"/>
    </source>
</evidence>
<evidence type="ECO:0000313" key="19">
    <source>
        <dbReference type="Proteomes" id="UP000299102"/>
    </source>
</evidence>
<dbReference type="SUPFAM" id="SSF50044">
    <property type="entry name" value="SH3-domain"/>
    <property type="match status" value="1"/>
</dbReference>
<dbReference type="InterPro" id="IPR001715">
    <property type="entry name" value="CH_dom"/>
</dbReference>
<dbReference type="GO" id="GO:0005085">
    <property type="term" value="F:guanyl-nucleotide exchange factor activity"/>
    <property type="evidence" value="ECO:0007669"/>
    <property type="project" value="UniProtKB-KW"/>
</dbReference>
<dbReference type="GO" id="GO:0045170">
    <property type="term" value="C:spectrosome"/>
    <property type="evidence" value="ECO:0007669"/>
    <property type="project" value="UniProtKB-ARBA"/>
</dbReference>
<dbReference type="SUPFAM" id="SSF46966">
    <property type="entry name" value="Spectrin repeat"/>
    <property type="match status" value="22"/>
</dbReference>
<dbReference type="FunFam" id="1.20.58.60:FF:000020">
    <property type="entry name" value="Spectrin alpha chain, non-erythrocytic 1"/>
    <property type="match status" value="2"/>
</dbReference>
<dbReference type="OrthoDB" id="9942256at2759"/>
<evidence type="ECO:0000256" key="4">
    <source>
        <dbReference type="ARBA" id="ARBA00022467"/>
    </source>
</evidence>
<feature type="coiled-coil region" evidence="13">
    <location>
        <begin position="2530"/>
        <end position="2589"/>
    </location>
</feature>
<dbReference type="EMBL" id="BGZK01000190">
    <property type="protein sequence ID" value="GBP27213.1"/>
    <property type="molecule type" value="Genomic_DNA"/>
</dbReference>
<dbReference type="InterPro" id="IPR001849">
    <property type="entry name" value="PH_domain"/>
</dbReference>
<dbReference type="GO" id="GO:0016199">
    <property type="term" value="P:axon midline choice point recognition"/>
    <property type="evidence" value="ECO:0007669"/>
    <property type="project" value="UniProtKB-ARBA"/>
</dbReference>
<sequence>MASPWIRRGITTSPWIRRGSDPHDLDPPLISGVPLFCQQVRLESIGAEDIVDGNPRLILGLIWTIILRFQIQEIEIDVDEENESSEKKSAKDALLLWCQRKTNGYHGVHIHNFTDSWRSGLGFNALIHAHRPDLFRWAEVPTGDNVETLNHAFDVANKQLGIPRLLDAEDVDTTRPDEKSVMTYVASYYHTFARMKNEQKSGRRIANIIGQLMDCDGRKAEYARLVTALLEWIRLKISELNDREFPNSLDAIQRLLLAFKQYRTVEKPPKYKERSEIEALYFDINTMQKSLVGEAWAPLEGQLPQDLERAWQKLEQAEHARELALRTELLRQQRLEQLNYKFNTKDWDPAVEPGSRPRARPEPNSGLTAGSIDEKGTAGDAAPRRDPLIFARIPQHVCFLRFNHTCHGLFIPDRGAWTSSRPRRPSAEVGGTDDSRRRRNDSTRSVLRKGYLKEMIQVLSDPRYGSNLAQVDATVKKHEAISADILARTERFEDLSAMAAELVRERYHGAEAVTRTEQQVLARWHELLQLLERHRESLQRLSQLMALVREADTVDNTVEEMQAQFQSEEVGRHLVDVEHLLQAHALQELQLGALDESIRRLVRQGASTQGPPAPTQQLQYKLKHLEDAYDSLVAAAKDRKARLEDARNLYQFLEDHDEEEGWLTDKQRICQAGVAAKDLRAVLALRQKHTALMHELRAREHVSARVRNKGQSLIDAKHPKSAEIERRLNSLNKQWEVLRELAAAREKQLADAAEAYQFYGDANETESWMKEKRPLVATDDVGRDAPSASALLARHRALHEEITAYKAELGALRTQAETLKAAGIDCLQLPTEVEATPAIEEEWVNETRLVPTEVWEEEPVERLEHRTVTEERSVPQVKALYAFSGQGISMQKGEVMFLINKTNPDWWSVRKADRTDGFVPANYVREIEPRIVPVQVRRPEKVRSVQRVKKTVLVKQVVPVRRAKTTTRRGSRAQVSQITPREDSVQSRMHKINDAYDELIALSNARRAQLEDAIKLYSFFAECDDFDKWIKEKEKMLRSDDSGDSVDTAKRKYEKFVTDLSAASKRLEHIDQAAEELVNAKHGQAGKATARRQQLRQQWDRLLRLKQQKEKSLEGASSVELFGRTCDEALDWMSEKEQQLKAGGPDACDLRTVRALQRRHAQLERELEPLKEKVNTVNLLADSVKSQYPNERQNVQKRQQEIQQMWERCQAQATERRARLESAVGHQIFGNSSTALQDWLQKVREKLAQEVTAKDVATAEALYKQHQELKDDIKAHDDEFKEVIGLGKKLLANNPSLTDVAERIKYLQDEQRTVEKEWKEKDAHLKQCVQLQTFNREADQIDASSGAHEAYLEYKEAGTSVDEAEALLKRHEELEARLHAQDDRLKAFVNNADALLRLPHYANDHIEIRRTQVVSRRDAVRAAAAERRRALQASLAHQQFVAAADELKAWLQDKTRTANDQSYRDLANLERKLQKHEAFERELQANEKQLRNVESVGQSLQKSDPARAHEVEQRLNDLHRSWETLVAASRDKGSKLRQAAAQRGHKRAIEDAKARLVELERALTSEETGSDLRSCRRLLTQHQALEVELTQMEQRAQALAASGADMVSAGHFDAAAIEKESQALLTACAALREPAKERRATLDRSLQLHKFAAEVANELAWLAERKAPAASEATPSDLHAAQHAQKKHAKLKAEIAGRRPQLEKVLAQGQDLIDKGHPETAKIRELSSQLERSYAEVSAAAEARATRLETALKAQQFLHEALEVDSWLADKAAALESADVGSDRHRATQLLTRHKAVELELDTYAAIISEMGRAAAGMANAGHPEGAALTARHQMLAESLARLQRLAALRQKALVESVCRHEYLAESAELEEWIQEQMIAASSEDYGQDYEHLLLLRSKFEELRHRVESGAERFNQCEELAKKLLASESPYIPDIEERQEALGESWQRLVDQIASRSQRLAAAGEIHRFHRDVAELLARMGDKRAQLAGPDTARDYNAALSLLRRHETLENDLIALDAQLQVLQEDGARLQKLYPGGNVAQIARQQRALADAWNALRTAADERRERLRAQLDLHKFLTQVRDLTSWSSTLRASMTTEPRVRDASAAQTLRTEHDAVKAEIEAREDSFRNTLELGAAMVQTGHRNAQEVEERCEALLEERARLHGAWQARQVALDQLIDLHCFLRDAKQLHDLCAAQEAALSTDISPVSSVEEVDNQLKKHEAFEKLLVTQDEKLATLNTHGDKLLQQNHVESQRIADELQAVNARRKKVHELATARRTALARAQLRARFVRDAAETRGWIAGKMKKLEADQGQGEVTSLDDKIKKLQKHQAFRAELAANEARVAEVAALAAQLGPEQEVQTTLKALQGEWRQLVAATEQRGRGLEEAQDILEFNQNLDKIEAWIRDKEMMVQAHELGRDYEHCSALLRKLDDMDSDMKVDDKHVKTICALADKLLQQGPTQQSKAVSQRRDAFLAKWRALSGNLQKYKDNLKAALEIHSFNRDVEDTMERIAKKAAFFGSTERGRDLEAARELRRRHDALTAEANAIRDKINALEKQGAALGARHPNRAEEIESRLEELRTAWDKLQQLAAQRTALLDDALAVHKFDESLKELEVWVSESVKRMDSTEPPQSVGEAQALLELHQERKAEIDGRQKSISALQRQAEIQLAEQVDVPVKRQKLNQLSQTLDDAWLQRKQHLTQAHQLQQLKEQARQTEDWLAAKEAFLNNDDLGENLAAVETLIKKHNEFSKLLDSQLGRVDELAKFADAVLKDGHYDRHYIEQRVAAILARRQKLKESCAQRGAKLEQSRQFHQFLRNLYHEREWIALKMQTATDSNYRDLSNLQSKIQKHAAFESELQANKGRIDDVANHGEELIEEKHYASQEIAQHVEELENQWRQLQAAAKLRRERLAQAYQARVYLRGLDDFAGWLDDVESQLLSEDHGKDLSSVTALLKRHARLEQQVASKAETAIQLADTARHLAESGHFMAEEIVEKADHVVKRYRQLQEPMQIRRDNLEDAALLQRWARDADEELNWLREREPLARNEDMGTGLVHAQQLQKKHLALEAELIAREPIVNALATRASQLARRGHFAGPELEARARDLSEVLRAVIDVAALRRLRLQDAIEMHQFNADSSEAEVWLRERRPHFASTDVGRDEDSVLALSRKLEASQRELASFDVTLTKLDKSAAALQERTTVDGEKVKQRMEELRRAYEELKFLSAKRQQRLQQSLKYFKFVQECEEVQEWINEQMTVAASEDYGLDVEHVDTLQQAFDNFLASLQANEGRVEAVCEAGAALIEENTPEADRVKGRVDDIRGLWEDLRELALARQDALAGARQVHEFDRAADETVAWVAEKEGTLTETPAHREMHALHARRRQLEALDADLDAIRARRDALQSEAERLGAAFPDAKEHVTSKLDDVSEALNALTERATECKQQLELAGQLQAYFDSSQELLAWTNETLARVTAPELAQDVAGAELLVARHNDVRVEIDARNDDFKQLYSDGEKLVKEGHFMAQEISERMATLRARREQLEETWQKRSVIYARHLDALLFKRDADALDTWISARVPLVRDGKYGDSVAQVEELINKHKDLEETIESQKDKFNALKRITLVCSIMPYSRRSRFSVLDKIRYDISIYTEDGDRVLYKKSSQSYQIVQVKIEVEQAFKEQQNQEEEARRRSAERQEAERLQQWRRREMDRIAEQRRQEEVPTQAHAQPQREDPMPAMAPAASSEPTTPEPATPAPQFDRLPKHDGNVKRAESMSVVKTPKRTPSFTTRRRTQSFRRHRRGDLADITTVEIQGYLERKQEAGCGGKRATVRSWRTYYTVLCGQLLCFFRDEGDFNSAKAAAPPVAILHARCEPASDYTKRANVFRVSCADGAEYLFACSSRELMKDWVAKLDFHANLPPELQLASYEAAGGDAAAVVSAAAEQESPTAELRRRLHENASSSSSRESSPEPRRRTQTEILREHRESQQAAPPSAPAPSTPTPTPTPAERHIESTVLPSLPPRLPENEADSDEVMLRYSEPPGSNWGRSRFSNGRDLNAEFLRSQREAAEAAPPLPASGPPTLPERPPALPERGPNLPERVSNVAERASNMSERLPNIPDRTSKPAGQEKPGQVSALVNSYQQRMTRQSWQETRNNNDRNSTWQSTGQISTWDGRNNNHAQPETSQFYSASEFVSSGKACFMSDRFDTGPHTLPKTAVIEPLVFKMFGM</sequence>
<feature type="compositionally biased region" description="Pro residues" evidence="14">
    <location>
        <begin position="4062"/>
        <end position="4079"/>
    </location>
</feature>
<dbReference type="GO" id="GO:0045169">
    <property type="term" value="C:fusome"/>
    <property type="evidence" value="ECO:0007669"/>
    <property type="project" value="UniProtKB-ARBA"/>
</dbReference>
<feature type="coiled-coil region" evidence="13">
    <location>
        <begin position="1466"/>
        <end position="1496"/>
    </location>
</feature>
<protein>
    <submittedName>
        <fullName evidence="18">Spectrin beta chain, non-erythrocytic 5</fullName>
    </submittedName>
</protein>
<proteinExistence type="inferred from homology"/>
<evidence type="ECO:0000256" key="5">
    <source>
        <dbReference type="ARBA" id="ARBA00022490"/>
    </source>
</evidence>
<dbReference type="GO" id="GO:0042062">
    <property type="term" value="P:long-term strengthening of neuromuscular junction"/>
    <property type="evidence" value="ECO:0007669"/>
    <property type="project" value="UniProtKB-ARBA"/>
</dbReference>
<dbReference type="SMART" id="SM00150">
    <property type="entry name" value="SPEC"/>
    <property type="match status" value="30"/>
</dbReference>
<dbReference type="InterPro" id="IPR001589">
    <property type="entry name" value="Actinin_actin-bd_CS"/>
</dbReference>
<feature type="compositionally biased region" description="Pro residues" evidence="14">
    <location>
        <begin position="3982"/>
        <end position="3995"/>
    </location>
</feature>
<dbReference type="PROSITE" id="PS50021">
    <property type="entry name" value="CH"/>
    <property type="match status" value="1"/>
</dbReference>
<dbReference type="InterPro" id="IPR018159">
    <property type="entry name" value="Spectrin/alpha-actinin"/>
</dbReference>
<feature type="compositionally biased region" description="Basic and acidic residues" evidence="14">
    <location>
        <begin position="372"/>
        <end position="381"/>
    </location>
</feature>
<reference evidence="18 19" key="1">
    <citation type="journal article" date="2019" name="Commun. Biol.">
        <title>The bagworm genome reveals a unique fibroin gene that provides high tensile strength.</title>
        <authorList>
            <person name="Kono N."/>
            <person name="Nakamura H."/>
            <person name="Ohtoshi R."/>
            <person name="Tomita M."/>
            <person name="Numata K."/>
            <person name="Arakawa K."/>
        </authorList>
    </citation>
    <scope>NUCLEOTIDE SEQUENCE [LARGE SCALE GENOMIC DNA]</scope>
</reference>
<dbReference type="GO" id="GO:0007026">
    <property type="term" value="P:negative regulation of microtubule depolymerization"/>
    <property type="evidence" value="ECO:0007669"/>
    <property type="project" value="UniProtKB-ARBA"/>
</dbReference>
<dbReference type="FunFam" id="1.20.58.60:FF:000017">
    <property type="entry name" value="Spectrin alpha chain, non-erythrocytic 1"/>
    <property type="match status" value="1"/>
</dbReference>
<dbReference type="Gene3D" id="1.10.418.10">
    <property type="entry name" value="Calponin-like domain"/>
    <property type="match status" value="2"/>
</dbReference>
<dbReference type="GO" id="GO:0016328">
    <property type="term" value="C:lateral plasma membrane"/>
    <property type="evidence" value="ECO:0007669"/>
    <property type="project" value="UniProtKB-ARBA"/>
</dbReference>
<dbReference type="FunFam" id="1.20.58.60:FF:000191">
    <property type="entry name" value="Spectrin, beta, non-erythrocytic 5"/>
    <property type="match status" value="1"/>
</dbReference>
<dbReference type="CDD" id="cd10571">
    <property type="entry name" value="PH_beta_spectrin"/>
    <property type="match status" value="1"/>
</dbReference>
<feature type="domain" description="Calponin-homology (CH)" evidence="17">
    <location>
        <begin position="88"/>
        <end position="193"/>
    </location>
</feature>
<dbReference type="Gene3D" id="2.30.29.30">
    <property type="entry name" value="Pleckstrin-homology domain (PH domain)/Phosphotyrosine-binding domain (PTB)"/>
    <property type="match status" value="1"/>
</dbReference>
<dbReference type="Pfam" id="PF00435">
    <property type="entry name" value="Spectrin"/>
    <property type="match status" value="29"/>
</dbReference>
<dbReference type="SUPFAM" id="SSF50729">
    <property type="entry name" value="PH domain-like"/>
    <property type="match status" value="1"/>
</dbReference>
<feature type="domain" description="SH3" evidence="15">
    <location>
        <begin position="872"/>
        <end position="929"/>
    </location>
</feature>
<dbReference type="GO" id="GO:0005543">
    <property type="term" value="F:phospholipid binding"/>
    <property type="evidence" value="ECO:0007669"/>
    <property type="project" value="InterPro"/>
</dbReference>
<feature type="domain" description="PH" evidence="16">
    <location>
        <begin position="3799"/>
        <end position="3907"/>
    </location>
</feature>
<evidence type="ECO:0000256" key="12">
    <source>
        <dbReference type="PROSITE-ProRule" id="PRU00192"/>
    </source>
</evidence>
<keyword evidence="7" id="KW-0344">Guanine-nucleotide releasing factor</keyword>
<dbReference type="InterPro" id="IPR041681">
    <property type="entry name" value="PH_9"/>
</dbReference>
<evidence type="ECO:0000256" key="2">
    <source>
        <dbReference type="ARBA" id="ARBA00006826"/>
    </source>
</evidence>
<dbReference type="SMART" id="SM00326">
    <property type="entry name" value="SH3"/>
    <property type="match status" value="1"/>
</dbReference>
<keyword evidence="13" id="KW-0175">Coiled coil</keyword>
<dbReference type="FunFam" id="1.20.58.60:FF:000019">
    <property type="entry name" value="Spectrin beta chain"/>
    <property type="match status" value="1"/>
</dbReference>
<gene>
    <name evidence="18" type="primary">SPTBN5</name>
    <name evidence="18" type="ORF">EVAR_15986_1</name>
</gene>
<evidence type="ECO:0000256" key="13">
    <source>
        <dbReference type="SAM" id="Coils"/>
    </source>
</evidence>
<keyword evidence="10" id="KW-0009">Actin-binding</keyword>
<dbReference type="GO" id="GO:0007274">
    <property type="term" value="P:neuromuscular synaptic transmission"/>
    <property type="evidence" value="ECO:0007669"/>
    <property type="project" value="UniProtKB-ARBA"/>
</dbReference>
<feature type="region of interest" description="Disordered" evidence="14">
    <location>
        <begin position="3705"/>
        <end position="3787"/>
    </location>
</feature>
<dbReference type="STRING" id="151549.A0A4C1UL62"/>
<dbReference type="PROSITE" id="PS50003">
    <property type="entry name" value="PH_DOMAIN"/>
    <property type="match status" value="1"/>
</dbReference>
<keyword evidence="19" id="KW-1185">Reference proteome</keyword>
<dbReference type="InterPro" id="IPR001452">
    <property type="entry name" value="SH3_domain"/>
</dbReference>
<dbReference type="InterPro" id="IPR036872">
    <property type="entry name" value="CH_dom_sf"/>
</dbReference>
<comment type="similarity">
    <text evidence="2">Belongs to the spectrin family.</text>
</comment>
<keyword evidence="8" id="KW-0493">Microtubule</keyword>
<evidence type="ECO:0000256" key="14">
    <source>
        <dbReference type="SAM" id="MobiDB-lite"/>
    </source>
</evidence>
<evidence type="ECO:0000256" key="7">
    <source>
        <dbReference type="ARBA" id="ARBA00022658"/>
    </source>
</evidence>
<dbReference type="InterPro" id="IPR011993">
    <property type="entry name" value="PH-like_dom_sf"/>
</dbReference>
<dbReference type="GO" id="GO:0048790">
    <property type="term" value="P:maintenance of presynaptic active zone structure"/>
    <property type="evidence" value="ECO:0007669"/>
    <property type="project" value="UniProtKB-ARBA"/>
</dbReference>
<feature type="coiled-coil region" evidence="13">
    <location>
        <begin position="3585"/>
        <end position="3612"/>
    </location>
</feature>
<comment type="caution">
    <text evidence="18">The sequence shown here is derived from an EMBL/GenBank/DDBJ whole genome shotgun (WGS) entry which is preliminary data.</text>
</comment>
<evidence type="ECO:0000256" key="11">
    <source>
        <dbReference type="ARBA" id="ARBA00023212"/>
    </source>
</evidence>
<dbReference type="SMART" id="SM00033">
    <property type="entry name" value="CH"/>
    <property type="match status" value="1"/>
</dbReference>
<evidence type="ECO:0000256" key="9">
    <source>
        <dbReference type="ARBA" id="ARBA00022737"/>
    </source>
</evidence>
<evidence type="ECO:0000256" key="6">
    <source>
        <dbReference type="ARBA" id="ARBA00022553"/>
    </source>
</evidence>
<keyword evidence="3 12" id="KW-0728">SH3 domain</keyword>
<feature type="coiled-coil region" evidence="13">
    <location>
        <begin position="1354"/>
        <end position="1391"/>
    </location>
</feature>
<evidence type="ECO:0000259" key="17">
    <source>
        <dbReference type="PROSITE" id="PS50021"/>
    </source>
</evidence>
<dbReference type="Gene3D" id="1.20.58.60">
    <property type="match status" value="25"/>
</dbReference>
<feature type="coiled-coil region" evidence="13">
    <location>
        <begin position="1542"/>
        <end position="1602"/>
    </location>
</feature>
<feature type="compositionally biased region" description="Basic and acidic residues" evidence="14">
    <location>
        <begin position="433"/>
        <end position="442"/>
    </location>
</feature>
<feature type="coiled-coil region" evidence="13">
    <location>
        <begin position="3658"/>
        <end position="3692"/>
    </location>
</feature>
<dbReference type="InterPro" id="IPR001605">
    <property type="entry name" value="PH_dom-spectrin-type"/>
</dbReference>
<feature type="coiled-coil region" evidence="13">
    <location>
        <begin position="521"/>
        <end position="564"/>
    </location>
</feature>
<feature type="coiled-coil region" evidence="13">
    <location>
        <begin position="2138"/>
        <end position="2165"/>
    </location>
</feature>
<feature type="region of interest" description="Disordered" evidence="14">
    <location>
        <begin position="346"/>
        <end position="381"/>
    </location>
</feature>
<dbReference type="GO" id="GO:0051693">
    <property type="term" value="P:actin filament capping"/>
    <property type="evidence" value="ECO:0007669"/>
    <property type="project" value="UniProtKB-KW"/>
</dbReference>
<dbReference type="Pfam" id="PF00307">
    <property type="entry name" value="CH"/>
    <property type="match status" value="1"/>
</dbReference>
<keyword evidence="6" id="KW-0597">Phosphoprotein</keyword>
<feature type="coiled-coil region" evidence="13">
    <location>
        <begin position="2882"/>
        <end position="2909"/>
    </location>
</feature>
<keyword evidence="9" id="KW-0677">Repeat</keyword>
<evidence type="ECO:0000259" key="16">
    <source>
        <dbReference type="PROSITE" id="PS50003"/>
    </source>
</evidence>
<dbReference type="InterPro" id="IPR002017">
    <property type="entry name" value="Spectrin_repeat"/>
</dbReference>
<evidence type="ECO:0000256" key="3">
    <source>
        <dbReference type="ARBA" id="ARBA00022443"/>
    </source>
</evidence>
<dbReference type="GO" id="GO:0003779">
    <property type="term" value="F:actin binding"/>
    <property type="evidence" value="ECO:0007669"/>
    <property type="project" value="UniProtKB-KW"/>
</dbReference>
<dbReference type="CDD" id="cd00176">
    <property type="entry name" value="SPEC"/>
    <property type="match status" value="16"/>
</dbReference>
<keyword evidence="4" id="KW-0117">Actin capping</keyword>
<accession>A0A4C1UL62</accession>
<evidence type="ECO:0000256" key="8">
    <source>
        <dbReference type="ARBA" id="ARBA00022701"/>
    </source>
</evidence>
<dbReference type="GO" id="GO:0008017">
    <property type="term" value="F:microtubule binding"/>
    <property type="evidence" value="ECO:0007669"/>
    <property type="project" value="UniProtKB-ARBA"/>
</dbReference>
<feature type="coiled-coil region" evidence="13">
    <location>
        <begin position="3380"/>
        <end position="3439"/>
    </location>
</feature>
<evidence type="ECO:0000256" key="10">
    <source>
        <dbReference type="ARBA" id="ARBA00023203"/>
    </source>
</evidence>
<dbReference type="PROSITE" id="PS00020">
    <property type="entry name" value="ACTININ_2"/>
    <property type="match status" value="1"/>
</dbReference>
<dbReference type="Gene3D" id="2.30.30.40">
    <property type="entry name" value="SH3 Domains"/>
    <property type="match status" value="1"/>
</dbReference>
<feature type="compositionally biased region" description="Low complexity" evidence="14">
    <location>
        <begin position="3726"/>
        <end position="3738"/>
    </location>
</feature>
<evidence type="ECO:0000256" key="1">
    <source>
        <dbReference type="ARBA" id="ARBA00004245"/>
    </source>
</evidence>
<dbReference type="PROSITE" id="PS50002">
    <property type="entry name" value="SH3"/>
    <property type="match status" value="1"/>
</dbReference>
<dbReference type="SMART" id="SM00233">
    <property type="entry name" value="PH"/>
    <property type="match status" value="1"/>
</dbReference>
<dbReference type="FunFam" id="2.30.29.30:FF:000024">
    <property type="entry name" value="Spectrin beta chain"/>
    <property type="match status" value="1"/>
</dbReference>
<dbReference type="Pfam" id="PF00018">
    <property type="entry name" value="SH3_1"/>
    <property type="match status" value="1"/>
</dbReference>
<feature type="compositionally biased region" description="Polar residues" evidence="14">
    <location>
        <begin position="4125"/>
        <end position="4160"/>
    </location>
</feature>
<dbReference type="FunFam" id="1.10.418.10:FF:000001">
    <property type="entry name" value="Actinin alpha 1"/>
    <property type="match status" value="1"/>
</dbReference>
<dbReference type="Pfam" id="PF15410">
    <property type="entry name" value="PH_9"/>
    <property type="match status" value="1"/>
</dbReference>
<keyword evidence="5" id="KW-0963">Cytoplasm</keyword>
<feature type="compositionally biased region" description="Basic and acidic residues" evidence="14">
    <location>
        <begin position="3957"/>
        <end position="3976"/>
    </location>
</feature>
<dbReference type="GO" id="GO:0031594">
    <property type="term" value="C:neuromuscular junction"/>
    <property type="evidence" value="ECO:0007669"/>
    <property type="project" value="UniProtKB-ARBA"/>
</dbReference>
<dbReference type="FunFam" id="1.20.58.60:FF:000007">
    <property type="entry name" value="Spectrin alpha chain non-erythrocytic 1"/>
    <property type="match status" value="2"/>
</dbReference>
<feature type="region of interest" description="Disordered" evidence="14">
    <location>
        <begin position="3928"/>
        <end position="4160"/>
    </location>
</feature>
<dbReference type="GO" id="GO:0005874">
    <property type="term" value="C:microtubule"/>
    <property type="evidence" value="ECO:0007669"/>
    <property type="project" value="UniProtKB-KW"/>
</dbReference>
<dbReference type="InterPro" id="IPR036028">
    <property type="entry name" value="SH3-like_dom_sf"/>
</dbReference>
<feature type="compositionally biased region" description="Basic and acidic residues" evidence="14">
    <location>
        <begin position="3751"/>
        <end position="3763"/>
    </location>
</feature>
<keyword evidence="11" id="KW-0206">Cytoskeleton</keyword>
<dbReference type="PANTHER" id="PTHR11915">
    <property type="entry name" value="SPECTRIN/FILAMIN RELATED CYTOSKELETAL PROTEIN"/>
    <property type="match status" value="1"/>
</dbReference>
<name>A0A4C1UL62_EUMVA</name>
<feature type="region of interest" description="Disordered" evidence="14">
    <location>
        <begin position="413"/>
        <end position="443"/>
    </location>
</feature>
<dbReference type="FunFam" id="2.30.30.40:FF:000279">
    <property type="entry name" value="Spectrin beta chain, non-erythrocytic"/>
    <property type="match status" value="1"/>
</dbReference>
<comment type="subcellular location">
    <subcellularLocation>
        <location evidence="1">Cytoplasm</location>
        <location evidence="1">Cytoskeleton</location>
    </subcellularLocation>
</comment>
<dbReference type="Proteomes" id="UP000299102">
    <property type="component" value="Unassembled WGS sequence"/>
</dbReference>
<organism evidence="18 19">
    <name type="scientific">Eumeta variegata</name>
    <name type="common">Bagworm moth</name>
    <name type="synonym">Eumeta japonica</name>
    <dbReference type="NCBI Taxonomy" id="151549"/>
    <lineage>
        <taxon>Eukaryota</taxon>
        <taxon>Metazoa</taxon>
        <taxon>Ecdysozoa</taxon>
        <taxon>Arthropoda</taxon>
        <taxon>Hexapoda</taxon>
        <taxon>Insecta</taxon>
        <taxon>Pterygota</taxon>
        <taxon>Neoptera</taxon>
        <taxon>Endopterygota</taxon>
        <taxon>Lepidoptera</taxon>
        <taxon>Glossata</taxon>
        <taxon>Ditrysia</taxon>
        <taxon>Tineoidea</taxon>
        <taxon>Psychidae</taxon>
        <taxon>Oiketicinae</taxon>
        <taxon>Eumeta</taxon>
    </lineage>
</organism>
<dbReference type="SUPFAM" id="SSF47576">
    <property type="entry name" value="Calponin-homology domain, CH-domain"/>
    <property type="match status" value="1"/>
</dbReference>
<dbReference type="PRINTS" id="PR00683">
    <property type="entry name" value="SPECTRINPH"/>
</dbReference>
<evidence type="ECO:0000313" key="18">
    <source>
        <dbReference type="EMBL" id="GBP27213.1"/>
    </source>
</evidence>